<dbReference type="PANTHER" id="PTHR30126:SF39">
    <property type="entry name" value="HTH-TYPE TRANSCRIPTIONAL REGULATOR CYSL"/>
    <property type="match status" value="1"/>
</dbReference>
<dbReference type="InterPro" id="IPR036390">
    <property type="entry name" value="WH_DNA-bd_sf"/>
</dbReference>
<dbReference type="EMBL" id="AVPU01000017">
    <property type="protein sequence ID" value="KGM54056.1"/>
    <property type="molecule type" value="Genomic_DNA"/>
</dbReference>
<dbReference type="Proteomes" id="UP000029998">
    <property type="component" value="Unassembled WGS sequence"/>
</dbReference>
<evidence type="ECO:0000256" key="2">
    <source>
        <dbReference type="ARBA" id="ARBA00023015"/>
    </source>
</evidence>
<keyword evidence="3" id="KW-0238">DNA-binding</keyword>
<proteinExistence type="inferred from homology"/>
<dbReference type="AlphaFoldDB" id="A0A0A0ESX9"/>
<evidence type="ECO:0000259" key="5">
    <source>
        <dbReference type="PROSITE" id="PS50931"/>
    </source>
</evidence>
<accession>A0A0A0ESX9</accession>
<comment type="similarity">
    <text evidence="1">Belongs to the LysR transcriptional regulatory family.</text>
</comment>
<dbReference type="SUPFAM" id="SSF53850">
    <property type="entry name" value="Periplasmic binding protein-like II"/>
    <property type="match status" value="1"/>
</dbReference>
<organism evidence="6 7">
    <name type="scientific">Lysobacter daejeonensis GH1-9</name>
    <dbReference type="NCBI Taxonomy" id="1385517"/>
    <lineage>
        <taxon>Bacteria</taxon>
        <taxon>Pseudomonadati</taxon>
        <taxon>Pseudomonadota</taxon>
        <taxon>Gammaproteobacteria</taxon>
        <taxon>Lysobacterales</taxon>
        <taxon>Lysobacteraceae</taxon>
        <taxon>Aerolutibacter</taxon>
    </lineage>
</organism>
<evidence type="ECO:0000256" key="3">
    <source>
        <dbReference type="ARBA" id="ARBA00023125"/>
    </source>
</evidence>
<dbReference type="PROSITE" id="PS50931">
    <property type="entry name" value="HTH_LYSR"/>
    <property type="match status" value="1"/>
</dbReference>
<feature type="domain" description="HTH lysR-type" evidence="5">
    <location>
        <begin position="1"/>
        <end position="63"/>
    </location>
</feature>
<evidence type="ECO:0000256" key="4">
    <source>
        <dbReference type="ARBA" id="ARBA00023163"/>
    </source>
</evidence>
<reference evidence="6 7" key="1">
    <citation type="submission" date="2013-08" db="EMBL/GenBank/DDBJ databases">
        <title>Genome sequencing of Lysobacter.</title>
        <authorList>
            <person name="Zhang S."/>
            <person name="Wang G."/>
        </authorList>
    </citation>
    <scope>NUCLEOTIDE SEQUENCE [LARGE SCALE GENOMIC DNA]</scope>
    <source>
        <strain evidence="6 7">GH1-9</strain>
    </source>
</reference>
<evidence type="ECO:0000313" key="7">
    <source>
        <dbReference type="Proteomes" id="UP000029998"/>
    </source>
</evidence>
<dbReference type="InterPro" id="IPR036388">
    <property type="entry name" value="WH-like_DNA-bd_sf"/>
</dbReference>
<dbReference type="InterPro" id="IPR000847">
    <property type="entry name" value="LysR_HTH_N"/>
</dbReference>
<dbReference type="OrthoDB" id="9808620at2"/>
<protein>
    <submittedName>
        <fullName evidence="6">LysR family transcriptional regulator</fullName>
    </submittedName>
</protein>
<name>A0A0A0ESX9_9GAMM</name>
<dbReference type="InterPro" id="IPR005119">
    <property type="entry name" value="LysR_subst-bd"/>
</dbReference>
<dbReference type="SUPFAM" id="SSF46785">
    <property type="entry name" value="Winged helix' DNA-binding domain"/>
    <property type="match status" value="1"/>
</dbReference>
<comment type="caution">
    <text evidence="6">The sequence shown here is derived from an EMBL/GenBank/DDBJ whole genome shotgun (WGS) entry which is preliminary data.</text>
</comment>
<evidence type="ECO:0000313" key="6">
    <source>
        <dbReference type="EMBL" id="KGM54056.1"/>
    </source>
</evidence>
<keyword evidence="7" id="KW-1185">Reference proteome</keyword>
<dbReference type="PANTHER" id="PTHR30126">
    <property type="entry name" value="HTH-TYPE TRANSCRIPTIONAL REGULATOR"/>
    <property type="match status" value="1"/>
</dbReference>
<dbReference type="eggNOG" id="COG0583">
    <property type="taxonomic scope" value="Bacteria"/>
</dbReference>
<dbReference type="STRING" id="1385517.N800_05640"/>
<dbReference type="FunFam" id="1.10.10.10:FF:000001">
    <property type="entry name" value="LysR family transcriptional regulator"/>
    <property type="match status" value="1"/>
</dbReference>
<sequence>MNLHLLRLFAAVVEHCGFSRAADALFVTQSAVSKGVRELERQLDLALLDRGSTDGARRGVRLTDAGEALYRHARALFAMERAALEDVRDRVGLHRGRLRIGASTTVAGYWLPPALARFSAAHPGIELSLQVDNTAGVAEAVAAGGLDVGFVEGAVDDARLRIARWRDEPLQLVTAAGDPLAERRRPAASTLSARTWLLREPGSGTRQVAQAWLEAEGIIPRRTLEIGSNDAIARAVAEGAGLAILPAVVVADPLAAGRLRALSAPGKRALVRPLFRLELAQRPRPPALEAFLALLD</sequence>
<keyword evidence="2" id="KW-0805">Transcription regulation</keyword>
<dbReference type="Pfam" id="PF03466">
    <property type="entry name" value="LysR_substrate"/>
    <property type="match status" value="1"/>
</dbReference>
<dbReference type="PRINTS" id="PR00039">
    <property type="entry name" value="HTHLYSR"/>
</dbReference>
<dbReference type="GO" id="GO:0003700">
    <property type="term" value="F:DNA-binding transcription factor activity"/>
    <property type="evidence" value="ECO:0007669"/>
    <property type="project" value="InterPro"/>
</dbReference>
<dbReference type="Gene3D" id="3.40.190.290">
    <property type="match status" value="1"/>
</dbReference>
<dbReference type="GO" id="GO:0000976">
    <property type="term" value="F:transcription cis-regulatory region binding"/>
    <property type="evidence" value="ECO:0007669"/>
    <property type="project" value="TreeGrafter"/>
</dbReference>
<dbReference type="Pfam" id="PF00126">
    <property type="entry name" value="HTH_1"/>
    <property type="match status" value="1"/>
</dbReference>
<gene>
    <name evidence="6" type="ORF">N800_05640</name>
</gene>
<keyword evidence="4" id="KW-0804">Transcription</keyword>
<dbReference type="Gene3D" id="1.10.10.10">
    <property type="entry name" value="Winged helix-like DNA-binding domain superfamily/Winged helix DNA-binding domain"/>
    <property type="match status" value="1"/>
</dbReference>
<evidence type="ECO:0000256" key="1">
    <source>
        <dbReference type="ARBA" id="ARBA00009437"/>
    </source>
</evidence>